<feature type="compositionally biased region" description="Basic and acidic residues" evidence="1">
    <location>
        <begin position="366"/>
        <end position="380"/>
    </location>
</feature>
<keyword evidence="2" id="KW-1185">Reference proteome</keyword>
<protein>
    <submittedName>
        <fullName evidence="3">Uncharacterized protein LOC113467083</fullName>
    </submittedName>
</protein>
<gene>
    <name evidence="3" type="primary">LOC113467083</name>
</gene>
<evidence type="ECO:0000313" key="2">
    <source>
        <dbReference type="Proteomes" id="UP000079169"/>
    </source>
</evidence>
<accession>A0A3Q0IRF8</accession>
<dbReference type="Proteomes" id="UP000079169">
    <property type="component" value="Unplaced"/>
</dbReference>
<dbReference type="RefSeq" id="XP_026678852.1">
    <property type="nucleotide sequence ID" value="XM_026823051.1"/>
</dbReference>
<feature type="region of interest" description="Disordered" evidence="1">
    <location>
        <begin position="44"/>
        <end position="63"/>
    </location>
</feature>
<feature type="compositionally biased region" description="Polar residues" evidence="1">
    <location>
        <begin position="396"/>
        <end position="423"/>
    </location>
</feature>
<evidence type="ECO:0000256" key="1">
    <source>
        <dbReference type="SAM" id="MobiDB-lite"/>
    </source>
</evidence>
<dbReference type="PaxDb" id="121845-A0A3Q0IRF8"/>
<reference evidence="3" key="1">
    <citation type="submission" date="2025-08" db="UniProtKB">
        <authorList>
            <consortium name="RefSeq"/>
        </authorList>
    </citation>
    <scope>IDENTIFICATION</scope>
</reference>
<proteinExistence type="predicted"/>
<sequence>MTWRLDGRAPQFHLYKEDSPNPDSGSIRTDLPLFSRCSEGPDSDVITNATTRGKRKLRRARKKFRKRSSRCDLSSSSDSDERSFGLNEDDIDRYLAQSSLEYPGNIPIVISSTCILYQTTLSGCQEEIPLQLGLIVNAIFKKSLKEVNVKSINSSLEYPGNIPIVICSTCILYQTTLSGCQEEIPLQLGLIVNAIFKTLQYSDRQKCSSSELCVSLQSKRMDSYQNLKSVRNEPSLPNVDFSFQYNWEPIREPFLNINSVHHREFNKQSKQKQGFEDKKFKTIEIMKDPSATLGRKTNRVKKPCFKIHNKLETKTNPKEGVDNKLEHIAENEPTEQVTPKESESPSGKRDKILEHIAENEPTEQVTPKESESPSGKRDKINSNINNSSRPKDETPKPQTKTASPTCEHQQLDNVTKRTANNRQDNVIQTSANIFRSKSEVSRKVDTLSTASYPLRKKVSKIKHATSTDNISLCSEKTIDDLFLKYKQFRGLFYEVSRGTASSIQNVRSHS</sequence>
<dbReference type="KEGG" id="dci:113467083"/>
<dbReference type="GeneID" id="113467083"/>
<dbReference type="STRING" id="121845.A0A3Q0IRF8"/>
<feature type="compositionally biased region" description="Basic residues" evidence="1">
    <location>
        <begin position="52"/>
        <end position="63"/>
    </location>
</feature>
<feature type="region of interest" description="Disordered" evidence="1">
    <location>
        <begin position="327"/>
        <end position="423"/>
    </location>
</feature>
<evidence type="ECO:0000313" key="3">
    <source>
        <dbReference type="RefSeq" id="XP_026678852.1"/>
    </source>
</evidence>
<organism evidence="2 3">
    <name type="scientific">Diaphorina citri</name>
    <name type="common">Asian citrus psyllid</name>
    <dbReference type="NCBI Taxonomy" id="121845"/>
    <lineage>
        <taxon>Eukaryota</taxon>
        <taxon>Metazoa</taxon>
        <taxon>Ecdysozoa</taxon>
        <taxon>Arthropoda</taxon>
        <taxon>Hexapoda</taxon>
        <taxon>Insecta</taxon>
        <taxon>Pterygota</taxon>
        <taxon>Neoptera</taxon>
        <taxon>Paraneoptera</taxon>
        <taxon>Hemiptera</taxon>
        <taxon>Sternorrhyncha</taxon>
        <taxon>Psylloidea</taxon>
        <taxon>Psyllidae</taxon>
        <taxon>Diaphorininae</taxon>
        <taxon>Diaphorina</taxon>
    </lineage>
</organism>
<feature type="compositionally biased region" description="Basic and acidic residues" evidence="1">
    <location>
        <begin position="338"/>
        <end position="358"/>
    </location>
</feature>
<dbReference type="AlphaFoldDB" id="A0A3Q0IRF8"/>
<name>A0A3Q0IRF8_DIACI</name>